<dbReference type="InterPro" id="IPR019587">
    <property type="entry name" value="Polyketide_cyclase/dehydratase"/>
</dbReference>
<dbReference type="CDD" id="cd07812">
    <property type="entry name" value="SRPBCC"/>
    <property type="match status" value="1"/>
</dbReference>
<dbReference type="AlphaFoldDB" id="A0A6J4RMI7"/>
<proteinExistence type="predicted"/>
<dbReference type="Pfam" id="PF10604">
    <property type="entry name" value="Polyketide_cyc2"/>
    <property type="match status" value="1"/>
</dbReference>
<sequence length="148" mass="16399">MSEVIVSVDIDAPPEVVFDTMLDPHRLHEWVTIHRELLHADDGAPARGMRMQNKLCLRGATFRVDWELTDCDRPHHATWKGRGPARSKAETEYRLQALDGGGTRFSYRNAFAAPFGPLGAVASRALVGGVPEVEARRSLANLKKLLEG</sequence>
<accession>A0A6J4RMI7</accession>
<gene>
    <name evidence="1" type="ORF">AVDCRST_MAG13-507</name>
</gene>
<dbReference type="SUPFAM" id="SSF55961">
    <property type="entry name" value="Bet v1-like"/>
    <property type="match status" value="1"/>
</dbReference>
<evidence type="ECO:0008006" key="2">
    <source>
        <dbReference type="Google" id="ProtNLM"/>
    </source>
</evidence>
<dbReference type="InterPro" id="IPR023393">
    <property type="entry name" value="START-like_dom_sf"/>
</dbReference>
<organism evidence="1">
    <name type="scientific">uncultured Solirubrobacteraceae bacterium</name>
    <dbReference type="NCBI Taxonomy" id="1162706"/>
    <lineage>
        <taxon>Bacteria</taxon>
        <taxon>Bacillati</taxon>
        <taxon>Actinomycetota</taxon>
        <taxon>Thermoleophilia</taxon>
        <taxon>Solirubrobacterales</taxon>
        <taxon>Solirubrobacteraceae</taxon>
        <taxon>environmental samples</taxon>
    </lineage>
</organism>
<protein>
    <recommendedName>
        <fullName evidence="2">Polyketide cyclase/dehydrase</fullName>
    </recommendedName>
</protein>
<evidence type="ECO:0000313" key="1">
    <source>
        <dbReference type="EMBL" id="CAA9471534.1"/>
    </source>
</evidence>
<dbReference type="Gene3D" id="3.30.530.20">
    <property type="match status" value="1"/>
</dbReference>
<dbReference type="EMBL" id="CADCVO010000076">
    <property type="protein sequence ID" value="CAA9471534.1"/>
    <property type="molecule type" value="Genomic_DNA"/>
</dbReference>
<reference evidence="1" key="1">
    <citation type="submission" date="2020-02" db="EMBL/GenBank/DDBJ databases">
        <authorList>
            <person name="Meier V. D."/>
        </authorList>
    </citation>
    <scope>NUCLEOTIDE SEQUENCE</scope>
    <source>
        <strain evidence="1">AVDCRST_MAG13</strain>
    </source>
</reference>
<name>A0A6J4RMI7_9ACTN</name>